<proteinExistence type="predicted"/>
<dbReference type="OrthoDB" id="2506131at2759"/>
<dbReference type="AlphaFoldDB" id="A0A5B0MBC6"/>
<comment type="caution">
    <text evidence="1">The sequence shown here is derived from an EMBL/GenBank/DDBJ whole genome shotgun (WGS) entry which is preliminary data.</text>
</comment>
<dbReference type="PANTHER" id="PTHR33069">
    <property type="entry name" value="CHROMOSOME 7, WHOLE GENOME SHOTGUN SEQUENCE-RELATED"/>
    <property type="match status" value="1"/>
</dbReference>
<evidence type="ECO:0000313" key="1">
    <source>
        <dbReference type="EMBL" id="KAA1073513.1"/>
    </source>
</evidence>
<name>A0A5B0MBC6_PUCGR</name>
<gene>
    <name evidence="1" type="ORF">PGT21_014328</name>
</gene>
<keyword evidence="2" id="KW-1185">Reference proteome</keyword>
<organism evidence="1 2">
    <name type="scientific">Puccinia graminis f. sp. tritici</name>
    <dbReference type="NCBI Taxonomy" id="56615"/>
    <lineage>
        <taxon>Eukaryota</taxon>
        <taxon>Fungi</taxon>
        <taxon>Dikarya</taxon>
        <taxon>Basidiomycota</taxon>
        <taxon>Pucciniomycotina</taxon>
        <taxon>Pucciniomycetes</taxon>
        <taxon>Pucciniales</taxon>
        <taxon>Pucciniaceae</taxon>
        <taxon>Puccinia</taxon>
    </lineage>
</organism>
<protein>
    <submittedName>
        <fullName evidence="1">Uncharacterized protein</fullName>
    </submittedName>
</protein>
<dbReference type="EMBL" id="VSWC01000158">
    <property type="protein sequence ID" value="KAA1073513.1"/>
    <property type="molecule type" value="Genomic_DNA"/>
</dbReference>
<sequence length="402" mass="45685">MEIQLLGSFKIYIENTFQERLGSLTQRISKTVSQLSRLIDLERRKLLQIIYWMTSHPTGSPPLSSLLPLLKGQINSLSLALGPASLRNQPVPNLSLVSNIQPEIDDNLEQIKALLAALCPEHPTLPNQTDDYGLQQFKFCRLYRLKIYCEVTLSCEMCEIFQAANELIQQMGFTSKPPIHDYTPDIESIKNRLHGSVSRASDTIKMMADCFQASELVIAQQLWTSQRLEVENQFRSIVKNLNRSTDSDGKYLRQSVIRLAKLSLPIFKLCKIFFAKLSERGLAHERLPVHTEISSEQVEVLAQSADLVAKDLQELKDYLGLANQQDGDATSDGFLRIVQSLRNRFEAPLSAVLIHFIPSIADTYGLHHQKYYQNWCLTWHNLMALAVHNFTLVAKTYTNNIP</sequence>
<dbReference type="Proteomes" id="UP000324748">
    <property type="component" value="Unassembled WGS sequence"/>
</dbReference>
<dbReference type="PANTHER" id="PTHR33069:SF3">
    <property type="entry name" value="DYNEIN HEAVY CHAIN TAIL DOMAIN-CONTAINING PROTEIN"/>
    <property type="match status" value="1"/>
</dbReference>
<evidence type="ECO:0000313" key="2">
    <source>
        <dbReference type="Proteomes" id="UP000324748"/>
    </source>
</evidence>
<accession>A0A5B0MBC6</accession>
<reference evidence="1 2" key="1">
    <citation type="submission" date="2019-05" db="EMBL/GenBank/DDBJ databases">
        <title>Emergence of the Ug99 lineage of the wheat stem rust pathogen through somatic hybridization.</title>
        <authorList>
            <person name="Li F."/>
            <person name="Upadhyaya N.M."/>
            <person name="Sperschneider J."/>
            <person name="Matny O."/>
            <person name="Nguyen-Phuc H."/>
            <person name="Mago R."/>
            <person name="Raley C."/>
            <person name="Miller M.E."/>
            <person name="Silverstein K.A.T."/>
            <person name="Henningsen E."/>
            <person name="Hirsch C.D."/>
            <person name="Visser B."/>
            <person name="Pretorius Z.A."/>
            <person name="Steffenson B.J."/>
            <person name="Schwessinger B."/>
            <person name="Dodds P.N."/>
            <person name="Figueroa M."/>
        </authorList>
    </citation>
    <scope>NUCLEOTIDE SEQUENCE [LARGE SCALE GENOMIC DNA]</scope>
    <source>
        <strain evidence="1">21-0</strain>
    </source>
</reference>